<keyword evidence="11" id="KW-1185">Reference proteome</keyword>
<evidence type="ECO:0000256" key="3">
    <source>
        <dbReference type="ARBA" id="ARBA00022448"/>
    </source>
</evidence>
<dbReference type="EMBL" id="KN818249">
    <property type="protein sequence ID" value="KIL64408.1"/>
    <property type="molecule type" value="Genomic_DNA"/>
</dbReference>
<feature type="transmembrane region" description="Helical" evidence="9">
    <location>
        <begin position="374"/>
        <end position="396"/>
    </location>
</feature>
<keyword evidence="3 8" id="KW-0813">Transport</keyword>
<dbReference type="PANTHER" id="PTHR31806">
    <property type="entry name" value="PURINE-CYTOSINE PERMEASE FCY2-RELATED"/>
    <property type="match status" value="1"/>
</dbReference>
<dbReference type="GO" id="GO:0022857">
    <property type="term" value="F:transmembrane transporter activity"/>
    <property type="evidence" value="ECO:0007669"/>
    <property type="project" value="InterPro"/>
</dbReference>
<evidence type="ECO:0000313" key="10">
    <source>
        <dbReference type="EMBL" id="KIL64408.1"/>
    </source>
</evidence>
<evidence type="ECO:0008006" key="12">
    <source>
        <dbReference type="Google" id="ProtNLM"/>
    </source>
</evidence>
<feature type="transmembrane region" description="Helical" evidence="9">
    <location>
        <begin position="109"/>
        <end position="130"/>
    </location>
</feature>
<feature type="transmembrane region" description="Helical" evidence="9">
    <location>
        <begin position="402"/>
        <end position="423"/>
    </location>
</feature>
<dbReference type="GO" id="GO:0015851">
    <property type="term" value="P:nucleobase transport"/>
    <property type="evidence" value="ECO:0007669"/>
    <property type="project" value="UniProtKB-ARBA"/>
</dbReference>
<dbReference type="Gene3D" id="1.10.4160.10">
    <property type="entry name" value="Hydantoin permease"/>
    <property type="match status" value="1"/>
</dbReference>
<accession>A0A0C2X6P2</accession>
<evidence type="ECO:0000256" key="1">
    <source>
        <dbReference type="ARBA" id="ARBA00004141"/>
    </source>
</evidence>
<feature type="transmembrane region" description="Helical" evidence="9">
    <location>
        <begin position="443"/>
        <end position="461"/>
    </location>
</feature>
<evidence type="ECO:0000256" key="9">
    <source>
        <dbReference type="SAM" id="Phobius"/>
    </source>
</evidence>
<evidence type="ECO:0000256" key="5">
    <source>
        <dbReference type="ARBA" id="ARBA00022692"/>
    </source>
</evidence>
<keyword evidence="7 8" id="KW-0472">Membrane</keyword>
<feature type="transmembrane region" description="Helical" evidence="9">
    <location>
        <begin position="75"/>
        <end position="97"/>
    </location>
</feature>
<feature type="transmembrane region" description="Helical" evidence="9">
    <location>
        <begin position="473"/>
        <end position="496"/>
    </location>
</feature>
<evidence type="ECO:0000256" key="6">
    <source>
        <dbReference type="ARBA" id="ARBA00022989"/>
    </source>
</evidence>
<keyword evidence="4" id="KW-0597">Phosphoprotein</keyword>
<dbReference type="Proteomes" id="UP000054549">
    <property type="component" value="Unassembled WGS sequence"/>
</dbReference>
<dbReference type="Pfam" id="PF02133">
    <property type="entry name" value="Transp_cyt_pur"/>
    <property type="match status" value="1"/>
</dbReference>
<sequence>MYHNPRASCFSPIGSHSDKMGDIKTSASFKDQSLAESKDYFNQWTKRLLAWGVESRGIQPVPPEQRTDTRLLKVFFIWFTANFNILSFSSGTIGPVVFGLGLRDSCLTILFFGLLCFAPPAYFTIWGPQLGMRQMIASRYSFGYYGVIIPCVLNLIGMCGFCILNCILGGQALSSAANGNLSWTVGIVIIAMISLLISFCGMKYLVWYERIAWIPVFVTFLVALGVGGKHLSNPPPAAPATAASIMSFASTLAGFAITYAPLSSDFSIYFKPESSSWKLFFYTYIGFLLPTIPLQVLGAAVAIASTSVPSWADGYQGGNVGGLLAAMLNPTGGFGKFLTVLLSLSVTGNIAATFYSATLNLQVVVPVLVVVPRYIFSIVATVVVIPVAITGAHTFYATLSNFLGIIGYWASAYVGILLVEHIVFRRNDPGQYDVRSWDKPNKLPTGIAALAAGAGSVGLIVPCMEQVWYTGPIAMTTGDIGFEVAFAISALLYLPFRALEIRIRRSI</sequence>
<keyword evidence="5 9" id="KW-0812">Transmembrane</keyword>
<dbReference type="STRING" id="946122.A0A0C2X6P2"/>
<dbReference type="GO" id="GO:0005886">
    <property type="term" value="C:plasma membrane"/>
    <property type="evidence" value="ECO:0007669"/>
    <property type="project" value="TreeGrafter"/>
</dbReference>
<dbReference type="HOGENOM" id="CLU_026016_2_0_1"/>
<proteinExistence type="inferred from homology"/>
<dbReference type="InterPro" id="IPR026030">
    <property type="entry name" value="Pur-cyt_permease_Fcy2/21/22"/>
</dbReference>
<gene>
    <name evidence="10" type="ORF">M378DRAFT_163147</name>
</gene>
<dbReference type="AlphaFoldDB" id="A0A0C2X6P2"/>
<dbReference type="OrthoDB" id="2116389at2759"/>
<feature type="transmembrane region" description="Helical" evidence="9">
    <location>
        <begin position="180"/>
        <end position="199"/>
    </location>
</feature>
<feature type="transmembrane region" description="Helical" evidence="9">
    <location>
        <begin position="211"/>
        <end position="228"/>
    </location>
</feature>
<feature type="transmembrane region" description="Helical" evidence="9">
    <location>
        <begin position="240"/>
        <end position="260"/>
    </location>
</feature>
<reference evidence="10 11" key="1">
    <citation type="submission" date="2014-04" db="EMBL/GenBank/DDBJ databases">
        <title>Evolutionary Origins and Diversification of the Mycorrhizal Mutualists.</title>
        <authorList>
            <consortium name="DOE Joint Genome Institute"/>
            <consortium name="Mycorrhizal Genomics Consortium"/>
            <person name="Kohler A."/>
            <person name="Kuo A."/>
            <person name="Nagy L.G."/>
            <person name="Floudas D."/>
            <person name="Copeland A."/>
            <person name="Barry K.W."/>
            <person name="Cichocki N."/>
            <person name="Veneault-Fourrey C."/>
            <person name="LaButti K."/>
            <person name="Lindquist E.A."/>
            <person name="Lipzen A."/>
            <person name="Lundell T."/>
            <person name="Morin E."/>
            <person name="Murat C."/>
            <person name="Riley R."/>
            <person name="Ohm R."/>
            <person name="Sun H."/>
            <person name="Tunlid A."/>
            <person name="Henrissat B."/>
            <person name="Grigoriev I.V."/>
            <person name="Hibbett D.S."/>
            <person name="Martin F."/>
        </authorList>
    </citation>
    <scope>NUCLEOTIDE SEQUENCE [LARGE SCALE GENOMIC DNA]</scope>
    <source>
        <strain evidence="10 11">Koide BX008</strain>
    </source>
</reference>
<keyword evidence="6 9" id="KW-1133">Transmembrane helix</keyword>
<comment type="subcellular location">
    <subcellularLocation>
        <location evidence="1">Membrane</location>
        <topology evidence="1">Multi-pass membrane protein</topology>
    </subcellularLocation>
</comment>
<evidence type="ECO:0000256" key="2">
    <source>
        <dbReference type="ARBA" id="ARBA00008974"/>
    </source>
</evidence>
<dbReference type="InParanoid" id="A0A0C2X6P2"/>
<name>A0A0C2X6P2_AMAMK</name>
<dbReference type="InterPro" id="IPR001248">
    <property type="entry name" value="Pur-cyt_permease"/>
</dbReference>
<dbReference type="FunFam" id="1.10.4160.10:FF:000002">
    <property type="entry name" value="Purine-cytosine permease fcyB"/>
    <property type="match status" value="1"/>
</dbReference>
<dbReference type="PANTHER" id="PTHR31806:SF5">
    <property type="entry name" value="PURINE-CYTOSINE PERMEASE FCY21"/>
    <property type="match status" value="1"/>
</dbReference>
<organism evidence="10 11">
    <name type="scientific">Amanita muscaria (strain Koide BX008)</name>
    <dbReference type="NCBI Taxonomy" id="946122"/>
    <lineage>
        <taxon>Eukaryota</taxon>
        <taxon>Fungi</taxon>
        <taxon>Dikarya</taxon>
        <taxon>Basidiomycota</taxon>
        <taxon>Agaricomycotina</taxon>
        <taxon>Agaricomycetes</taxon>
        <taxon>Agaricomycetidae</taxon>
        <taxon>Agaricales</taxon>
        <taxon>Pluteineae</taxon>
        <taxon>Amanitaceae</taxon>
        <taxon>Amanita</taxon>
    </lineage>
</organism>
<dbReference type="PIRSF" id="PIRSF002744">
    <property type="entry name" value="Pur-cyt_permease"/>
    <property type="match status" value="1"/>
</dbReference>
<protein>
    <recommendedName>
        <fullName evidence="12">NCS cytosine-purine permease</fullName>
    </recommendedName>
</protein>
<evidence type="ECO:0000313" key="11">
    <source>
        <dbReference type="Proteomes" id="UP000054549"/>
    </source>
</evidence>
<comment type="similarity">
    <text evidence="2 8">Belongs to the purine-cytosine permease (2.A.39) family.</text>
</comment>
<evidence type="ECO:0000256" key="4">
    <source>
        <dbReference type="ARBA" id="ARBA00022553"/>
    </source>
</evidence>
<evidence type="ECO:0000256" key="8">
    <source>
        <dbReference type="PIRNR" id="PIRNR002744"/>
    </source>
</evidence>
<feature type="transmembrane region" description="Helical" evidence="9">
    <location>
        <begin position="337"/>
        <end position="362"/>
    </location>
</feature>
<feature type="transmembrane region" description="Helical" evidence="9">
    <location>
        <begin position="142"/>
        <end position="168"/>
    </location>
</feature>
<feature type="transmembrane region" description="Helical" evidence="9">
    <location>
        <begin position="281"/>
        <end position="304"/>
    </location>
</feature>
<evidence type="ECO:0000256" key="7">
    <source>
        <dbReference type="ARBA" id="ARBA00023136"/>
    </source>
</evidence>